<keyword evidence="8" id="KW-1185">Reference proteome</keyword>
<dbReference type="CDD" id="cd05774">
    <property type="entry name" value="IgV_CEACAM_D1"/>
    <property type="match status" value="1"/>
</dbReference>
<dbReference type="InterPro" id="IPR013783">
    <property type="entry name" value="Ig-like_fold"/>
</dbReference>
<comment type="similarity">
    <text evidence="4">Belongs to the immunoglobulin superfamily. CEA family.</text>
</comment>
<feature type="domain" description="Ig-like" evidence="6">
    <location>
        <begin position="147"/>
        <end position="232"/>
    </location>
</feature>
<dbReference type="FunFam" id="2.60.40.10:FF:000244">
    <property type="entry name" value="carcinoembryonic antigen-related cell adhesion molecule 16"/>
    <property type="match status" value="1"/>
</dbReference>
<keyword evidence="1 5" id="KW-0732">Signal</keyword>
<evidence type="ECO:0000256" key="3">
    <source>
        <dbReference type="ARBA" id="ARBA00023319"/>
    </source>
</evidence>
<dbReference type="Proteomes" id="UP000233080">
    <property type="component" value="Unassembled WGS sequence"/>
</dbReference>
<evidence type="ECO:0000256" key="1">
    <source>
        <dbReference type="ARBA" id="ARBA00022729"/>
    </source>
</evidence>
<dbReference type="InterPro" id="IPR003599">
    <property type="entry name" value="Ig_sub"/>
</dbReference>
<dbReference type="Pfam" id="PF13927">
    <property type="entry name" value="Ig_3"/>
    <property type="match status" value="1"/>
</dbReference>
<dbReference type="FunFam" id="2.60.40.10:FF:000340">
    <property type="entry name" value="Carcinoembryonic antigen-related cell adhesion molecule 1"/>
    <property type="match status" value="1"/>
</dbReference>
<dbReference type="InterPro" id="IPR003598">
    <property type="entry name" value="Ig_sub2"/>
</dbReference>
<dbReference type="PANTHER" id="PTHR44427">
    <property type="entry name" value="CARCINOEMBRYONIC ANTIGEN-RELATED CELL ADHESION MOLECULE 19"/>
    <property type="match status" value="1"/>
</dbReference>
<feature type="signal peptide" evidence="5">
    <location>
        <begin position="1"/>
        <end position="34"/>
    </location>
</feature>
<evidence type="ECO:0000256" key="5">
    <source>
        <dbReference type="SAM" id="SignalP"/>
    </source>
</evidence>
<evidence type="ECO:0000313" key="7">
    <source>
        <dbReference type="Ensembl" id="ENSCANP00000010831.1"/>
    </source>
</evidence>
<evidence type="ECO:0000259" key="6">
    <source>
        <dbReference type="PROSITE" id="PS50835"/>
    </source>
</evidence>
<protein>
    <recommendedName>
        <fullName evidence="6">Ig-like domain-containing protein</fullName>
    </recommendedName>
</protein>
<dbReference type="Ensembl" id="ENSCANT00000033724.1">
    <property type="protein sequence ID" value="ENSCANP00000010831.1"/>
    <property type="gene ID" value="ENSCANG00000028829.1"/>
</dbReference>
<dbReference type="Pfam" id="PF07686">
    <property type="entry name" value="V-set"/>
    <property type="match status" value="1"/>
</dbReference>
<dbReference type="CDD" id="cd05740">
    <property type="entry name" value="IgI_hCEACAM_2_4_6_like"/>
    <property type="match status" value="1"/>
</dbReference>
<dbReference type="InterPro" id="IPR013106">
    <property type="entry name" value="Ig_V-set"/>
</dbReference>
<reference evidence="7" key="2">
    <citation type="submission" date="2025-09" db="UniProtKB">
        <authorList>
            <consortium name="Ensembl"/>
        </authorList>
    </citation>
    <scope>IDENTIFICATION</scope>
</reference>
<dbReference type="PANTHER" id="PTHR44427:SF13">
    <property type="entry name" value="PREGNANCY-SPECIFIC BETA-1-GLYCOPROTEIN 4-RELATED"/>
    <property type="match status" value="1"/>
</dbReference>
<evidence type="ECO:0000256" key="4">
    <source>
        <dbReference type="ARBA" id="ARBA00038222"/>
    </source>
</evidence>
<dbReference type="CDD" id="cd20948">
    <property type="entry name" value="IgC2_CEACAM5-like"/>
    <property type="match status" value="1"/>
</dbReference>
<keyword evidence="3" id="KW-0393">Immunoglobulin domain</keyword>
<feature type="chain" id="PRO_5014452197" description="Ig-like domain-containing protein" evidence="5">
    <location>
        <begin position="35"/>
        <end position="333"/>
    </location>
</feature>
<dbReference type="AlphaFoldDB" id="A0A2K5I2Q3"/>
<dbReference type="OMA" id="TIRQFTW"/>
<dbReference type="InterPro" id="IPR050831">
    <property type="entry name" value="CEA_cell_adhesion"/>
</dbReference>
<dbReference type="STRING" id="336983.ENSCANP00000010831"/>
<sequence length="333" mass="37207">MGPLSDPPCTLHITGKQLLLTASLLIFWNPPTTAQVTIEAQPTKVSEGKDVLLLVQNLPQNLTGYNWYKGQIMDLYHYVTAYTIDTEITIFGPAYSGRETVYSNGSLLIQNVTQKDTGSYTIQITKRGDRTEGVTGHYTLYMETPKPYISSSNLNPREAVETVILSCDPDTPDASYRWWINGQSLHNSRTLQLSKNNRTLTLFNVTKDTVGPYEREMKNPVSSSRSDPVALNLLYGPDVPKIFPTLINYGSGQNLYLSCFEYSNPRAQYTWMINGKFLQSGRRLYIPQVTTNHSGLYGCSAHNSATGSERSTFEMIRVSDLSEIGIHPGLNPI</sequence>
<dbReference type="SMART" id="SM00409">
    <property type="entry name" value="IG"/>
    <property type="match status" value="3"/>
</dbReference>
<name>A0A2K5I2Q3_COLAP</name>
<dbReference type="SMART" id="SM00408">
    <property type="entry name" value="IGc2"/>
    <property type="match status" value="2"/>
</dbReference>
<reference evidence="7" key="1">
    <citation type="submission" date="2025-08" db="UniProtKB">
        <authorList>
            <consortium name="Ensembl"/>
        </authorList>
    </citation>
    <scope>IDENTIFICATION</scope>
</reference>
<dbReference type="PROSITE" id="PS50835">
    <property type="entry name" value="IG_LIKE"/>
    <property type="match status" value="2"/>
</dbReference>
<organism evidence="7 8">
    <name type="scientific">Colobus angolensis palliatus</name>
    <name type="common">Peters' Angolan colobus</name>
    <dbReference type="NCBI Taxonomy" id="336983"/>
    <lineage>
        <taxon>Eukaryota</taxon>
        <taxon>Metazoa</taxon>
        <taxon>Chordata</taxon>
        <taxon>Craniata</taxon>
        <taxon>Vertebrata</taxon>
        <taxon>Euteleostomi</taxon>
        <taxon>Mammalia</taxon>
        <taxon>Eutheria</taxon>
        <taxon>Euarchontoglires</taxon>
        <taxon>Primates</taxon>
        <taxon>Haplorrhini</taxon>
        <taxon>Catarrhini</taxon>
        <taxon>Cercopithecidae</taxon>
        <taxon>Colobinae</taxon>
        <taxon>Colobus</taxon>
    </lineage>
</organism>
<evidence type="ECO:0000313" key="8">
    <source>
        <dbReference type="Proteomes" id="UP000233080"/>
    </source>
</evidence>
<evidence type="ECO:0000256" key="2">
    <source>
        <dbReference type="ARBA" id="ARBA00023180"/>
    </source>
</evidence>
<dbReference type="SUPFAM" id="SSF48726">
    <property type="entry name" value="Immunoglobulin"/>
    <property type="match status" value="3"/>
</dbReference>
<accession>A0A2K5I2Q3</accession>
<dbReference type="InterPro" id="IPR036179">
    <property type="entry name" value="Ig-like_dom_sf"/>
</dbReference>
<proteinExistence type="inferred from homology"/>
<dbReference type="Gene3D" id="2.60.40.10">
    <property type="entry name" value="Immunoglobulins"/>
    <property type="match status" value="3"/>
</dbReference>
<dbReference type="InterPro" id="IPR007110">
    <property type="entry name" value="Ig-like_dom"/>
</dbReference>
<dbReference type="Pfam" id="PF13895">
    <property type="entry name" value="Ig_2"/>
    <property type="match status" value="1"/>
</dbReference>
<feature type="domain" description="Ig-like" evidence="6">
    <location>
        <begin position="240"/>
        <end position="319"/>
    </location>
</feature>
<keyword evidence="2" id="KW-0325">Glycoprotein</keyword>